<evidence type="ECO:0000256" key="1">
    <source>
        <dbReference type="ARBA" id="ARBA00006969"/>
    </source>
</evidence>
<dbReference type="Gene3D" id="3.40.50.150">
    <property type="entry name" value="Vaccinia Virus protein VP39"/>
    <property type="match status" value="1"/>
</dbReference>
<accession>A0A847UNS6</accession>
<reference evidence="3" key="1">
    <citation type="submission" date="2019-12" db="EMBL/GenBank/DDBJ databases">
        <title>Whole genome sequencing of Haloarcula argentinensis strain pws5.</title>
        <authorList>
            <person name="Verma D.K."/>
            <person name="Gopal K."/>
            <person name="Prasad E.S."/>
        </authorList>
    </citation>
    <scope>NUCLEOTIDE SEQUENCE</scope>
    <source>
        <strain evidence="3">Pws5</strain>
    </source>
</reference>
<evidence type="ECO:0000313" key="3">
    <source>
        <dbReference type="EMBL" id="NLV13524.1"/>
    </source>
</evidence>
<comment type="similarity">
    <text evidence="1 2">Belongs to the UPF0146 family.</text>
</comment>
<dbReference type="SUPFAM" id="SSF53335">
    <property type="entry name" value="S-adenosyl-L-methionine-dependent methyltransferases"/>
    <property type="match status" value="1"/>
</dbReference>
<comment type="caution">
    <text evidence="3">The sequence shown here is derived from an EMBL/GenBank/DDBJ whole genome shotgun (WGS) entry which is preliminary data.</text>
</comment>
<dbReference type="Pfam" id="PF03686">
    <property type="entry name" value="UPF0146"/>
    <property type="match status" value="1"/>
</dbReference>
<dbReference type="InterPro" id="IPR029063">
    <property type="entry name" value="SAM-dependent_MTases_sf"/>
</dbReference>
<proteinExistence type="inferred from homology"/>
<sequence>MYDVTDTTDPLVDRLASVDSVVEVGIGNHPDVADALAEQGVAVTATDIVEREVPDRVQFVVDDILDPDQSVYEDSDIVFARNLPPELHRPTLTVADAVGAAFWFTTLGGDQPTVAVDREQLRSGETLYRAKDSKALE</sequence>
<dbReference type="AlphaFoldDB" id="A0A847UNS6"/>
<evidence type="ECO:0000313" key="4">
    <source>
        <dbReference type="Proteomes" id="UP000641625"/>
    </source>
</evidence>
<dbReference type="HAMAP" id="MF_00341">
    <property type="entry name" value="UPF0146"/>
    <property type="match status" value="1"/>
</dbReference>
<dbReference type="InterPro" id="IPR005353">
    <property type="entry name" value="UPF0146"/>
</dbReference>
<gene>
    <name evidence="3" type="ORF">GOC77_09625</name>
</gene>
<protein>
    <recommendedName>
        <fullName evidence="2">UPF0146 protein GOC77_09625</fullName>
    </recommendedName>
</protein>
<organism evidence="3 4">
    <name type="scientific">Haloarcula argentinensis</name>
    <dbReference type="NCBI Taxonomy" id="43776"/>
    <lineage>
        <taxon>Archaea</taxon>
        <taxon>Methanobacteriati</taxon>
        <taxon>Methanobacteriota</taxon>
        <taxon>Stenosarchaea group</taxon>
        <taxon>Halobacteria</taxon>
        <taxon>Halobacteriales</taxon>
        <taxon>Haloarculaceae</taxon>
        <taxon>Haloarcula</taxon>
    </lineage>
</organism>
<dbReference type="EMBL" id="WOWA01000004">
    <property type="protein sequence ID" value="NLV13524.1"/>
    <property type="molecule type" value="Genomic_DNA"/>
</dbReference>
<dbReference type="Proteomes" id="UP000641625">
    <property type="component" value="Unassembled WGS sequence"/>
</dbReference>
<name>A0A847UNS6_HALAR</name>
<dbReference type="RefSeq" id="WP_170097018.1">
    <property type="nucleotide sequence ID" value="NZ_WOWA01000004.1"/>
</dbReference>
<evidence type="ECO:0000256" key="2">
    <source>
        <dbReference type="HAMAP-Rule" id="MF_00341"/>
    </source>
</evidence>
<dbReference type="PIRSF" id="PIRSF016725">
    <property type="entry name" value="UCP016725"/>
    <property type="match status" value="1"/>
</dbReference>